<evidence type="ECO:0000256" key="5">
    <source>
        <dbReference type="ARBA" id="ARBA00022741"/>
    </source>
</evidence>
<gene>
    <name evidence="12" type="ORF">B296_00011888</name>
</gene>
<keyword evidence="8" id="KW-0067">ATP-binding</keyword>
<dbReference type="PANTHER" id="PTHR23315">
    <property type="entry name" value="U BOX DOMAIN-CONTAINING"/>
    <property type="match status" value="1"/>
</dbReference>
<feature type="region of interest" description="Disordered" evidence="10">
    <location>
        <begin position="1"/>
        <end position="21"/>
    </location>
</feature>
<evidence type="ECO:0000256" key="9">
    <source>
        <dbReference type="PROSITE-ProRule" id="PRU00259"/>
    </source>
</evidence>
<keyword evidence="5" id="KW-0547">Nucleotide-binding</keyword>
<organism evidence="12 13">
    <name type="scientific">Ensete ventricosum</name>
    <name type="common">Abyssinian banana</name>
    <name type="synonym">Musa ensete</name>
    <dbReference type="NCBI Taxonomy" id="4639"/>
    <lineage>
        <taxon>Eukaryota</taxon>
        <taxon>Viridiplantae</taxon>
        <taxon>Streptophyta</taxon>
        <taxon>Embryophyta</taxon>
        <taxon>Tracheophyta</taxon>
        <taxon>Spermatophyta</taxon>
        <taxon>Magnoliopsida</taxon>
        <taxon>Liliopsida</taxon>
        <taxon>Zingiberales</taxon>
        <taxon>Musaceae</taxon>
        <taxon>Ensete</taxon>
    </lineage>
</organism>
<feature type="repeat" description="ARM" evidence="9">
    <location>
        <begin position="203"/>
        <end position="245"/>
    </location>
</feature>
<evidence type="ECO:0000256" key="6">
    <source>
        <dbReference type="ARBA" id="ARBA00022777"/>
    </source>
</evidence>
<keyword evidence="6" id="KW-0418">Kinase</keyword>
<evidence type="ECO:0000313" key="13">
    <source>
        <dbReference type="Proteomes" id="UP000287651"/>
    </source>
</evidence>
<comment type="caution">
    <text evidence="12">The sequence shown here is derived from an EMBL/GenBank/DDBJ whole genome shotgun (WGS) entry which is preliminary data.</text>
</comment>
<dbReference type="InterPro" id="IPR000225">
    <property type="entry name" value="Armadillo"/>
</dbReference>
<evidence type="ECO:0000259" key="11">
    <source>
        <dbReference type="Pfam" id="PF25598"/>
    </source>
</evidence>
<feature type="domain" description="U-box" evidence="11">
    <location>
        <begin position="180"/>
        <end position="427"/>
    </location>
</feature>
<evidence type="ECO:0000256" key="8">
    <source>
        <dbReference type="ARBA" id="ARBA00022840"/>
    </source>
</evidence>
<dbReference type="Gene3D" id="3.30.60.20">
    <property type="match status" value="1"/>
</dbReference>
<dbReference type="PANTHER" id="PTHR23315:SF129">
    <property type="entry name" value="ARM REPEAT SUPERFAMILY PROTEIN"/>
    <property type="match status" value="1"/>
</dbReference>
<evidence type="ECO:0000256" key="2">
    <source>
        <dbReference type="ARBA" id="ARBA00012118"/>
    </source>
</evidence>
<dbReference type="InterPro" id="IPR027417">
    <property type="entry name" value="P-loop_NTPase"/>
</dbReference>
<dbReference type="PROSITE" id="PS50176">
    <property type="entry name" value="ARM_REPEAT"/>
    <property type="match status" value="1"/>
</dbReference>
<dbReference type="Proteomes" id="UP000287651">
    <property type="component" value="Unassembled WGS sequence"/>
</dbReference>
<dbReference type="SUPFAM" id="SSF48371">
    <property type="entry name" value="ARM repeat"/>
    <property type="match status" value="1"/>
</dbReference>
<name>A0A427B3K2_ENSVE</name>
<dbReference type="InterPro" id="IPR058678">
    <property type="entry name" value="ARM_PUB"/>
</dbReference>
<keyword evidence="7" id="KW-0833">Ubl conjugation pathway</keyword>
<feature type="compositionally biased region" description="Low complexity" evidence="10">
    <location>
        <begin position="1"/>
        <end position="17"/>
    </location>
</feature>
<comment type="similarity">
    <text evidence="1">Belongs to the thymidine kinase family.</text>
</comment>
<dbReference type="Pfam" id="PF25598">
    <property type="entry name" value="ARM_PUB"/>
    <property type="match status" value="1"/>
</dbReference>
<evidence type="ECO:0000256" key="4">
    <source>
        <dbReference type="ARBA" id="ARBA00022679"/>
    </source>
</evidence>
<evidence type="ECO:0000256" key="3">
    <source>
        <dbReference type="ARBA" id="ARBA00022634"/>
    </source>
</evidence>
<dbReference type="FunFam" id="3.30.60.20:FF:000051">
    <property type="entry name" value="Thymidine kinase"/>
    <property type="match status" value="1"/>
</dbReference>
<dbReference type="InterPro" id="IPR001267">
    <property type="entry name" value="Thymidine_kinase"/>
</dbReference>
<dbReference type="InterPro" id="IPR016024">
    <property type="entry name" value="ARM-type_fold"/>
</dbReference>
<evidence type="ECO:0000313" key="12">
    <source>
        <dbReference type="EMBL" id="RRT83055.1"/>
    </source>
</evidence>
<dbReference type="EMBL" id="AMZH03000569">
    <property type="protein sequence ID" value="RRT83055.1"/>
    <property type="molecule type" value="Genomic_DNA"/>
</dbReference>
<evidence type="ECO:0000256" key="10">
    <source>
        <dbReference type="SAM" id="MobiDB-lite"/>
    </source>
</evidence>
<accession>A0A427B3K2</accession>
<feature type="region of interest" description="Disordered" evidence="10">
    <location>
        <begin position="595"/>
        <end position="645"/>
    </location>
</feature>
<dbReference type="Gene3D" id="1.25.10.10">
    <property type="entry name" value="Leucine-rich Repeat Variant"/>
    <property type="match status" value="2"/>
</dbReference>
<keyword evidence="3" id="KW-0237">DNA synthesis</keyword>
<dbReference type="SUPFAM" id="SSF52540">
    <property type="entry name" value="P-loop containing nucleoside triphosphate hydrolases"/>
    <property type="match status" value="1"/>
</dbReference>
<dbReference type="Pfam" id="PF00265">
    <property type="entry name" value="TK"/>
    <property type="match status" value="1"/>
</dbReference>
<dbReference type="Gene3D" id="3.40.50.300">
    <property type="entry name" value="P-loop containing nucleotide triphosphate hydrolases"/>
    <property type="match status" value="1"/>
</dbReference>
<dbReference type="GO" id="GO:0071897">
    <property type="term" value="P:DNA biosynthetic process"/>
    <property type="evidence" value="ECO:0007669"/>
    <property type="project" value="UniProtKB-KW"/>
</dbReference>
<dbReference type="InterPro" id="IPR011989">
    <property type="entry name" value="ARM-like"/>
</dbReference>
<sequence>MVSLADPSRSPSASAARIQRSLGRSMRTIRSNLFRDDPPPDTPPAACSAAVSENLTDSVVDFQLRKLAVGPLLPSDSKSPVSSASSVAELLELSRDFSDCSSISYDISGELQRLASIPPTKALLSPVVPGPGDLEPLGLGFGSLSSSSEALESASLESVKPAVRACVEGMGSSSPETQLAAAAGIRLLAKHRSDFRALIGASGAIPPLVPLLKSTDPATQESAVTAMLNISLEEANKGPITAAGAIKPLVYALRTGTAVTKQNAACALLSLSTIEENRATIGACGAIPQLVALLMGGTTRGKKDALTTLYKLCSTPRNKERAVSAGAVPLLVELVGEHRGGTAEKALVVLGTLAAIPGGREAMVEAGAIPVLVEAMEAGPTRGKEFAVQPLLQLCADSARNRGLLILEGAIPPLVALSQSGSSRAKHKVSAAAAALPCSIPIPSLQFVPRRCVLGAHDPLPMESRSPSGEIHVILGPMFAGKTTILLRRMQDEVDCGSNAADHDGKIVVAAGLDGDYLSHSFSDKLTLTEGDIVPLADSVTKLTARCEICGRRAFFTLRKTNETQTELIGGADVYMPVCRQQALCRWAEMVGNPEPSDGDLGGRGAAGSPPAPEMPFEGCGAGSGGRKGEEMSGRVGRPDPGVSSLAGLTGARYKSMPPARLPITRAPCLTIPPGFSPSALLESPVLLTNMKAEPSPTTGTLNLSSIIDKTVCSYTLSSPKDASDVSAYDGGNSGDFEFKPHVQASYNLGLSSLRSLVISNLVLGK</sequence>
<dbReference type="AlphaFoldDB" id="A0A427B3K2"/>
<keyword evidence="4" id="KW-0808">Transferase</keyword>
<evidence type="ECO:0000256" key="7">
    <source>
        <dbReference type="ARBA" id="ARBA00022786"/>
    </source>
</evidence>
<evidence type="ECO:0000256" key="1">
    <source>
        <dbReference type="ARBA" id="ARBA00007587"/>
    </source>
</evidence>
<dbReference type="GO" id="GO:0005524">
    <property type="term" value="F:ATP binding"/>
    <property type="evidence" value="ECO:0007669"/>
    <property type="project" value="UniProtKB-KW"/>
</dbReference>
<reference evidence="12 13" key="1">
    <citation type="journal article" date="2014" name="Agronomy (Basel)">
        <title>A Draft Genome Sequence for Ensete ventricosum, the Drought-Tolerant Tree Against Hunger.</title>
        <authorList>
            <person name="Harrison J."/>
            <person name="Moore K.A."/>
            <person name="Paszkiewicz K."/>
            <person name="Jones T."/>
            <person name="Grant M."/>
            <person name="Ambacheew D."/>
            <person name="Muzemil S."/>
            <person name="Studholme D.J."/>
        </authorList>
    </citation>
    <scope>NUCLEOTIDE SEQUENCE [LARGE SCALE GENOMIC DNA]</scope>
</reference>
<proteinExistence type="inferred from homology"/>
<protein>
    <recommendedName>
        <fullName evidence="2">thymidine kinase</fullName>
        <ecNumber evidence="2">2.7.1.21</ecNumber>
    </recommendedName>
</protein>
<dbReference type="SUPFAM" id="SSF57716">
    <property type="entry name" value="Glucocorticoid receptor-like (DNA-binding domain)"/>
    <property type="match status" value="1"/>
</dbReference>
<dbReference type="EC" id="2.7.1.21" evidence="2"/>
<dbReference type="SMART" id="SM00185">
    <property type="entry name" value="ARM"/>
    <property type="match status" value="5"/>
</dbReference>
<dbReference type="GO" id="GO:0004797">
    <property type="term" value="F:thymidine kinase activity"/>
    <property type="evidence" value="ECO:0007669"/>
    <property type="project" value="UniProtKB-EC"/>
</dbReference>